<name>A0AAW5WYU7_9LACO</name>
<dbReference type="Proteomes" id="UP001211566">
    <property type="component" value="Unassembled WGS sequence"/>
</dbReference>
<reference evidence="3" key="1">
    <citation type="submission" date="2022-01" db="EMBL/GenBank/DDBJ databases">
        <title>STING isolate genome collection.</title>
        <authorList>
            <person name="France M."/>
            <person name="Rutt L."/>
            <person name="Humphrys M."/>
            <person name="Ravel J."/>
        </authorList>
    </citation>
    <scope>NUCLEOTIDE SEQUENCE</scope>
    <source>
        <strain evidence="3">C0081E5</strain>
    </source>
</reference>
<dbReference type="EMBL" id="JAKHEY010000009">
    <property type="protein sequence ID" value="MCZ9678708.1"/>
    <property type="molecule type" value="Genomic_DNA"/>
</dbReference>
<evidence type="ECO:0000313" key="3">
    <source>
        <dbReference type="EMBL" id="MCZ9678708.1"/>
    </source>
</evidence>
<sequence length="169" mass="19589">MSIYEIITVTISAIALALSLYAAISAYYEKHLKAKIYALWFFYFNKQLNVNFIFSNMSSRPKTITKIWIKYDDKVAESTWYHAKLSDKNINGKMFYSFSDMVPVNIPSRSSCQAIISFTYLKDFPSPMPEKLTFVFQIDGSKVEKTFNTTKQLTIDEQVIAAEYKLMPF</sequence>
<evidence type="ECO:0000256" key="1">
    <source>
        <dbReference type="SAM" id="Phobius"/>
    </source>
</evidence>
<accession>A0AAW5WYU7</accession>
<dbReference type="Proteomes" id="UP001211420">
    <property type="component" value="Unassembled WGS sequence"/>
</dbReference>
<evidence type="ECO:0000313" key="4">
    <source>
        <dbReference type="Proteomes" id="UP001211420"/>
    </source>
</evidence>
<evidence type="ECO:0000313" key="5">
    <source>
        <dbReference type="Proteomes" id="UP001211566"/>
    </source>
</evidence>
<dbReference type="RefSeq" id="WP_048587898.1">
    <property type="nucleotide sequence ID" value="NZ_JAKHEY010000009.1"/>
</dbReference>
<evidence type="ECO:0000313" key="2">
    <source>
        <dbReference type="EMBL" id="MCZ3622558.1"/>
    </source>
</evidence>
<keyword evidence="1" id="KW-0472">Membrane</keyword>
<dbReference type="EMBL" id="JAKHPW010000008">
    <property type="protein sequence ID" value="MCZ3622558.1"/>
    <property type="molecule type" value="Genomic_DNA"/>
</dbReference>
<keyword evidence="1" id="KW-1133">Transmembrane helix</keyword>
<dbReference type="AlphaFoldDB" id="A0AAW5WYU7"/>
<protein>
    <submittedName>
        <fullName evidence="3">Uncharacterized protein</fullName>
    </submittedName>
</protein>
<reference evidence="2 4" key="2">
    <citation type="submission" date="2022-01" db="EMBL/GenBank/DDBJ databases">
        <title>VMRC isolate genome collection.</title>
        <authorList>
            <person name="France M."/>
            <person name="Rutt L."/>
            <person name="Humphrys M."/>
            <person name="Ravel J."/>
        </authorList>
    </citation>
    <scope>NUCLEOTIDE SEQUENCE [LARGE SCALE GENOMIC DNA]</scope>
    <source>
        <strain evidence="2 4">C0172B4</strain>
    </source>
</reference>
<keyword evidence="4" id="KW-1185">Reference proteome</keyword>
<comment type="caution">
    <text evidence="3">The sequence shown here is derived from an EMBL/GenBank/DDBJ whole genome shotgun (WGS) entry which is preliminary data.</text>
</comment>
<proteinExistence type="predicted"/>
<gene>
    <name evidence="2" type="ORF">L2772_06680</name>
    <name evidence="3" type="ORF">L2Z99_06355</name>
</gene>
<organism evidence="3 5">
    <name type="scientific">Lactobacillus mulieris</name>
    <dbReference type="NCBI Taxonomy" id="2508708"/>
    <lineage>
        <taxon>Bacteria</taxon>
        <taxon>Bacillati</taxon>
        <taxon>Bacillota</taxon>
        <taxon>Bacilli</taxon>
        <taxon>Lactobacillales</taxon>
        <taxon>Lactobacillaceae</taxon>
        <taxon>Lactobacillus</taxon>
    </lineage>
</organism>
<feature type="transmembrane region" description="Helical" evidence="1">
    <location>
        <begin position="6"/>
        <end position="28"/>
    </location>
</feature>
<keyword evidence="1" id="KW-0812">Transmembrane</keyword>